<dbReference type="PANTHER" id="PTHR48056:SF81">
    <property type="entry name" value="RECEPTOR PROTEIN-TYROSINE KINASE CEPR1"/>
    <property type="match status" value="1"/>
</dbReference>
<keyword evidence="8 11" id="KW-1133">Transmembrane helix</keyword>
<evidence type="ECO:0000256" key="7">
    <source>
        <dbReference type="ARBA" id="ARBA00022840"/>
    </source>
</evidence>
<keyword evidence="3 11" id="KW-0812">Transmembrane</keyword>
<evidence type="ECO:0000256" key="6">
    <source>
        <dbReference type="ARBA" id="ARBA00022741"/>
    </source>
</evidence>
<feature type="transmembrane region" description="Helical" evidence="11">
    <location>
        <begin position="881"/>
        <end position="903"/>
    </location>
</feature>
<dbReference type="FunFam" id="3.80.10.10:FF:000041">
    <property type="entry name" value="LRR receptor-like serine/threonine-protein kinase ERECTA"/>
    <property type="match status" value="2"/>
</dbReference>
<dbReference type="OrthoDB" id="676979at2759"/>
<evidence type="ECO:0000256" key="11">
    <source>
        <dbReference type="SAM" id="Phobius"/>
    </source>
</evidence>
<feature type="transmembrane region" description="Helical" evidence="11">
    <location>
        <begin position="1901"/>
        <end position="1921"/>
    </location>
</feature>
<gene>
    <name evidence="12" type="ORF">SNAT2548_LOCUS28262</name>
</gene>
<keyword evidence="2" id="KW-0433">Leucine-rich repeat</keyword>
<feature type="transmembrane region" description="Helical" evidence="11">
    <location>
        <begin position="840"/>
        <end position="861"/>
    </location>
</feature>
<keyword evidence="5" id="KW-0677">Repeat</keyword>
<feature type="transmembrane region" description="Helical" evidence="11">
    <location>
        <begin position="1129"/>
        <end position="1146"/>
    </location>
</feature>
<comment type="caution">
    <text evidence="12">The sequence shown here is derived from an EMBL/GenBank/DDBJ whole genome shotgun (WGS) entry which is preliminary data.</text>
</comment>
<feature type="transmembrane region" description="Helical" evidence="11">
    <location>
        <begin position="1684"/>
        <end position="1701"/>
    </location>
</feature>
<dbReference type="SUPFAM" id="SSF52058">
    <property type="entry name" value="L domain-like"/>
    <property type="match status" value="1"/>
</dbReference>
<protein>
    <recommendedName>
        <fullName evidence="14">LRR receptor-like serine/threonine-protein kinase GSO1</fullName>
    </recommendedName>
</protein>
<evidence type="ECO:0000256" key="3">
    <source>
        <dbReference type="ARBA" id="ARBA00022692"/>
    </source>
</evidence>
<evidence type="ECO:0000256" key="5">
    <source>
        <dbReference type="ARBA" id="ARBA00022737"/>
    </source>
</evidence>
<evidence type="ECO:0000256" key="4">
    <source>
        <dbReference type="ARBA" id="ARBA00022729"/>
    </source>
</evidence>
<evidence type="ECO:0000256" key="1">
    <source>
        <dbReference type="ARBA" id="ARBA00004167"/>
    </source>
</evidence>
<evidence type="ECO:0008006" key="14">
    <source>
        <dbReference type="Google" id="ProtNLM"/>
    </source>
</evidence>
<feature type="transmembrane region" description="Helical" evidence="11">
    <location>
        <begin position="749"/>
        <end position="770"/>
    </location>
</feature>
<dbReference type="EMBL" id="CAJNDS010002511">
    <property type="protein sequence ID" value="CAE7504625.1"/>
    <property type="molecule type" value="Genomic_DNA"/>
</dbReference>
<dbReference type="Gene3D" id="3.80.10.10">
    <property type="entry name" value="Ribonuclease Inhibitor"/>
    <property type="match status" value="8"/>
</dbReference>
<feature type="transmembrane region" description="Helical" evidence="11">
    <location>
        <begin position="1061"/>
        <end position="1085"/>
    </location>
</feature>
<evidence type="ECO:0000313" key="13">
    <source>
        <dbReference type="Proteomes" id="UP000604046"/>
    </source>
</evidence>
<dbReference type="Proteomes" id="UP000604046">
    <property type="component" value="Unassembled WGS sequence"/>
</dbReference>
<dbReference type="SUPFAM" id="SSF52047">
    <property type="entry name" value="RNI-like"/>
    <property type="match status" value="3"/>
</dbReference>
<dbReference type="PROSITE" id="PS51450">
    <property type="entry name" value="LRR"/>
    <property type="match status" value="2"/>
</dbReference>
<name>A0A812T3M5_9DINO</name>
<dbReference type="Pfam" id="PF13855">
    <property type="entry name" value="LRR_8"/>
    <property type="match status" value="1"/>
</dbReference>
<dbReference type="Pfam" id="PF00560">
    <property type="entry name" value="LRR_1"/>
    <property type="match status" value="14"/>
</dbReference>
<sequence length="2181" mass="243886">MSTADAESMASTRCYASSITCDGQDFSVKEIVGSPVHVQDRIISLDLAGHKLHGRIPPELGELQHLERLRLSRNHLTGTIPQELARLQRLETLDLGENELSGEIPGELGQLQRLTWLFLPVNKLTGVLPRELAGLQSLKWLLLTHNQFSGGIPPEFGKLRSLEKLDLSYSTLTGKVPRELGQLQNLSSLYLGNNQLSAQIPEELGRLQSLMNLRLDSNQLTGPIPGELSHLGQLQQLLLSHNQLTGEIPKDFGQLRALALLDLTCNRLTGEIPRELGQLQELSVLKLSENRLTGNIPEELGLLLNLRRVELAQNHLAGEIPRELGELYKLHVLSLPKNQLAGEIPRELGALYNLEELVLSQNQLVGEVPRELGQLSLKSLDLSWNQLSGEIPHEVCHMQELRELLLQHNQLQKLPAVLKMPALKVLDASSNAFRDELSVQLLTHHLERLDLSHNEIAGGISSITDFFCRMTPTGGVLQELRLNHNRFSGELPPCLMQFESLTFLALNNNHFRGSLPEISASQLSILSLHKNSLTGVLPESLYHLSRLGILTLHDNSIGGKIGALNLSVTCLDNSKFRLQAFNYDCREAVKWSDTKTEKLGSPEVKEMEQIRANCPKTFGSCPAFGFAKLTLHHNRFSCAIPDRISESKVLSLAVMGNMLGDGSPLACTWILEEEHQPFLYYSPNVLMSNFLVLLGFLMLLSCAILCGRRFAGILVEASRKLHPDARARVVLSTVALCPGGKGDERMSSALGALLVASPLLLIFGITGGYYACSPPLWQTTIGNLKAETVWPDLGVITCWCAMQLLFRCIVASVPRVTVGNESGDSHPSDSLSSTCSLSRIGAWLLWTLVVSVLSLPSIFFAFAQSLPAQNAWDLDDNMLRIFHATAPLLTVLIDMALAAPISAKFSKLTGVKADRLLMMFRLFSAWLLALLTTLLLDENCLGGWKRAWKVCQEEAKEHSKFNWKIFDEEILNTQQDICDSNFALWAEDRCSRALVGGLTPFLLKKLLTRSTLQPLILLVSWRLSRLDVTTHPQRGVVMIHLALLYGATKELLITWSPLAPFLSVGVLAAAVANLLLFHLGTHFYGTCLPSDEINESATISASYLHFALGAGSLFQLWHAFSAQMAGRHVLLAFTLVLMGPWAKRYLPIGFVKRRVWARSVMESQEAALRVILETLGIPAREAGIQDRVINFRLQHAGVQGQIPRELGQLEELEILLLDGNQLTGEIPAELGQLRNLSWLYLSQNHLTGEIPPELGQLQKLTRLGLQNNKLTGKIPTELGQLRSLRWCHLSDNQITGEIPRELGQLENLSWLYMSQNQLTNRIPRQLGQLQDLRALSLSQNQLTGEIPRELGALYNLEELVLSQNQLVGEVPRELGQLSLKSLDLSWNQLSGDIPHEVCHMQELRELLLQHNQLQKLPAVLKMPALRVLDASSNAFRDELSVQFLTNRLERLDLSHNEIAGGISSITDFFCRMTPTGGVLQELRLNHNRFSGELPPCLMQFESLTFLALNNNRFRGSLPEIRASRLSVLSLHKNALTGVLPESLRNLSRLSVLTLHDNAVRGRIGSLKLTFACWDNSRFRLEGYHYNCKNFPDRNWWTDEERQQLEANCPQKMQTCHLNDFVKLTLHHNRFSCAVPEFISNSTVLSLVIMGNMLGDGTPLASSWISEEELQPFLYYSPNVQKSHALVLAGLLLTLTIGASVAEKYLYIVRHFVADSCEHGCRRPLEDWTELPVLEWIRSAFIAFLLSSPLLLIFGISGKYYDCSPLLFQTTIADLQAERPWPDLGVIASWCALQLFFRSILAAIPVARESQQVDLHFGWRERVQRVGAWILWICIVSFLSLPSISFAFAQSLPAQNTWDLNDDMLKFIHRTAPVQTVLIDMVLAARISKKFSDLTGVKADRLLMMFRLFSAWLLALLTTVVLDENCHGGWKLAWKVCQEGSDEHSKFNWKIFDEEILNTQRDICDFSGTFWSDGRCSRAIVGGLSPFLLKKLLTRSTLQPFMLLASWRLSRLEPESDPRDGRHRRLFGVWPKTTKSLMPLQQMALLTTQMELLMFWSPFVPLLCVGILVAAAMNLLIFDLGMDFYGVCLPSIGTDGGASAFSVSYLSLTLGFGSLFQLWHAFSTEMTGRYVLLAFTLAVMGPWAPRFLPVAAVKRRVWARSDAREAEQVEAVEMMGVEERAG</sequence>
<dbReference type="PANTHER" id="PTHR48056">
    <property type="entry name" value="LRR RECEPTOR-LIKE SERINE/THREONINE-PROTEIN KINASE-RELATED"/>
    <property type="match status" value="1"/>
</dbReference>
<dbReference type="InterPro" id="IPR050647">
    <property type="entry name" value="Plant_LRR-RLKs"/>
</dbReference>
<organism evidence="12 13">
    <name type="scientific">Symbiodinium natans</name>
    <dbReference type="NCBI Taxonomy" id="878477"/>
    <lineage>
        <taxon>Eukaryota</taxon>
        <taxon>Sar</taxon>
        <taxon>Alveolata</taxon>
        <taxon>Dinophyceae</taxon>
        <taxon>Suessiales</taxon>
        <taxon>Symbiodiniaceae</taxon>
        <taxon>Symbiodinium</taxon>
    </lineage>
</organism>
<reference evidence="12" key="1">
    <citation type="submission" date="2021-02" db="EMBL/GenBank/DDBJ databases">
        <authorList>
            <person name="Dougan E. K."/>
            <person name="Rhodes N."/>
            <person name="Thang M."/>
            <person name="Chan C."/>
        </authorList>
    </citation>
    <scope>NUCLEOTIDE SEQUENCE</scope>
</reference>
<evidence type="ECO:0000313" key="12">
    <source>
        <dbReference type="EMBL" id="CAE7504625.1"/>
    </source>
</evidence>
<dbReference type="GO" id="GO:0009791">
    <property type="term" value="P:post-embryonic development"/>
    <property type="evidence" value="ECO:0007669"/>
    <property type="project" value="UniProtKB-ARBA"/>
</dbReference>
<keyword evidence="13" id="KW-1185">Reference proteome</keyword>
<keyword evidence="10" id="KW-0325">Glycoprotein</keyword>
<feature type="transmembrane region" description="Helical" evidence="11">
    <location>
        <begin position="1097"/>
        <end position="1117"/>
    </location>
</feature>
<keyword evidence="6" id="KW-0547">Nucleotide-binding</keyword>
<dbReference type="FunFam" id="3.80.10.10:FF:000095">
    <property type="entry name" value="LRR receptor-like serine/threonine-protein kinase GSO1"/>
    <property type="match status" value="1"/>
</dbReference>
<feature type="transmembrane region" description="Helical" evidence="11">
    <location>
        <begin position="1827"/>
        <end position="1848"/>
    </location>
</feature>
<accession>A0A812T3M5</accession>
<evidence type="ECO:0000256" key="9">
    <source>
        <dbReference type="ARBA" id="ARBA00023136"/>
    </source>
</evidence>
<dbReference type="InterPro" id="IPR032675">
    <property type="entry name" value="LRR_dom_sf"/>
</dbReference>
<feature type="transmembrane region" description="Helical" evidence="11">
    <location>
        <begin position="2129"/>
        <end position="2147"/>
    </location>
</feature>
<dbReference type="GO" id="GO:0005524">
    <property type="term" value="F:ATP binding"/>
    <property type="evidence" value="ECO:0007669"/>
    <property type="project" value="UniProtKB-KW"/>
</dbReference>
<feature type="transmembrane region" description="Helical" evidence="11">
    <location>
        <begin position="915"/>
        <end position="936"/>
    </location>
</feature>
<keyword evidence="7" id="KW-0067">ATP-binding</keyword>
<proteinExistence type="predicted"/>
<keyword evidence="4" id="KW-0732">Signal</keyword>
<dbReference type="GO" id="GO:0016020">
    <property type="term" value="C:membrane"/>
    <property type="evidence" value="ECO:0007669"/>
    <property type="project" value="UniProtKB-SubCell"/>
</dbReference>
<comment type="subcellular location">
    <subcellularLocation>
        <location evidence="1">Membrane</location>
        <topology evidence="1">Single-pass membrane protein</topology>
    </subcellularLocation>
</comment>
<feature type="transmembrane region" description="Helical" evidence="11">
    <location>
        <begin position="2097"/>
        <end position="2117"/>
    </location>
</feature>
<feature type="transmembrane region" description="Helical" evidence="11">
    <location>
        <begin position="2051"/>
        <end position="2077"/>
    </location>
</feature>
<dbReference type="InterPro" id="IPR001611">
    <property type="entry name" value="Leu-rich_rpt"/>
</dbReference>
<feature type="transmembrane region" description="Helical" evidence="11">
    <location>
        <begin position="690"/>
        <end position="711"/>
    </location>
</feature>
<dbReference type="InterPro" id="IPR003591">
    <property type="entry name" value="Leu-rich_rpt_typical-subtyp"/>
</dbReference>
<evidence type="ECO:0000256" key="8">
    <source>
        <dbReference type="ARBA" id="ARBA00022989"/>
    </source>
</evidence>
<dbReference type="SMART" id="SM00369">
    <property type="entry name" value="LRR_TYP"/>
    <property type="match status" value="17"/>
</dbReference>
<feature type="transmembrane region" description="Helical" evidence="11">
    <location>
        <begin position="1739"/>
        <end position="1760"/>
    </location>
</feature>
<keyword evidence="9 11" id="KW-0472">Membrane</keyword>
<evidence type="ECO:0000256" key="10">
    <source>
        <dbReference type="ARBA" id="ARBA00023180"/>
    </source>
</evidence>
<dbReference type="FunFam" id="3.80.10.10:FF:000233">
    <property type="entry name" value="Leucine-rich repeat receptor-like protein kinase TDR"/>
    <property type="match status" value="1"/>
</dbReference>
<evidence type="ECO:0000256" key="2">
    <source>
        <dbReference type="ARBA" id="ARBA00022614"/>
    </source>
</evidence>
<feature type="transmembrane region" description="Helical" evidence="11">
    <location>
        <begin position="1786"/>
        <end position="1806"/>
    </location>
</feature>